<reference evidence="2" key="2">
    <citation type="journal article" date="2017" name="Nat. Plants">
        <title>The Aegilops tauschii genome reveals multiple impacts of transposons.</title>
        <authorList>
            <person name="Zhao G."/>
            <person name="Zou C."/>
            <person name="Li K."/>
            <person name="Wang K."/>
            <person name="Li T."/>
            <person name="Gao L."/>
            <person name="Zhang X."/>
            <person name="Wang H."/>
            <person name="Yang Z."/>
            <person name="Liu X."/>
            <person name="Jiang W."/>
            <person name="Mao L."/>
            <person name="Kong X."/>
            <person name="Jiao Y."/>
            <person name="Jia J."/>
        </authorList>
    </citation>
    <scope>NUCLEOTIDE SEQUENCE [LARGE SCALE GENOMIC DNA]</scope>
    <source>
        <strain evidence="2">cv. AL8/78</strain>
    </source>
</reference>
<organism evidence="1 2">
    <name type="scientific">Aegilops tauschii subsp. strangulata</name>
    <name type="common">Goatgrass</name>
    <dbReference type="NCBI Taxonomy" id="200361"/>
    <lineage>
        <taxon>Eukaryota</taxon>
        <taxon>Viridiplantae</taxon>
        <taxon>Streptophyta</taxon>
        <taxon>Embryophyta</taxon>
        <taxon>Tracheophyta</taxon>
        <taxon>Spermatophyta</taxon>
        <taxon>Magnoliopsida</taxon>
        <taxon>Liliopsida</taxon>
        <taxon>Poales</taxon>
        <taxon>Poaceae</taxon>
        <taxon>BOP clade</taxon>
        <taxon>Pooideae</taxon>
        <taxon>Triticodae</taxon>
        <taxon>Triticeae</taxon>
        <taxon>Triticinae</taxon>
        <taxon>Aegilops</taxon>
    </lineage>
</organism>
<reference evidence="1" key="5">
    <citation type="journal article" date="2021" name="G3 (Bethesda)">
        <title>Aegilops tauschii genome assembly Aet v5.0 features greater sequence contiguity and improved annotation.</title>
        <authorList>
            <person name="Wang L."/>
            <person name="Zhu T."/>
            <person name="Rodriguez J.C."/>
            <person name="Deal K.R."/>
            <person name="Dubcovsky J."/>
            <person name="McGuire P.E."/>
            <person name="Lux T."/>
            <person name="Spannagl M."/>
            <person name="Mayer K.F.X."/>
            <person name="Baldrich P."/>
            <person name="Meyers B.C."/>
            <person name="Huo N."/>
            <person name="Gu Y.Q."/>
            <person name="Zhou H."/>
            <person name="Devos K.M."/>
            <person name="Bennetzen J.L."/>
            <person name="Unver T."/>
            <person name="Budak H."/>
            <person name="Gulick P.J."/>
            <person name="Galiba G."/>
            <person name="Kalapos B."/>
            <person name="Nelson D.R."/>
            <person name="Li P."/>
            <person name="You F.M."/>
            <person name="Luo M.C."/>
            <person name="Dvorak J."/>
        </authorList>
    </citation>
    <scope>NUCLEOTIDE SEQUENCE [LARGE SCALE GENOMIC DNA]</scope>
    <source>
        <strain evidence="1">cv. AL8/78</strain>
    </source>
</reference>
<sequence>HIRADQQSSHVYLTSDQFRVCNFAYLKNYGEGHQGLH</sequence>
<reference evidence="1" key="3">
    <citation type="journal article" date="2017" name="Nature">
        <title>Genome sequence of the progenitor of the wheat D genome Aegilops tauschii.</title>
        <authorList>
            <person name="Luo M.C."/>
            <person name="Gu Y.Q."/>
            <person name="Puiu D."/>
            <person name="Wang H."/>
            <person name="Twardziok S.O."/>
            <person name="Deal K.R."/>
            <person name="Huo N."/>
            <person name="Zhu T."/>
            <person name="Wang L."/>
            <person name="Wang Y."/>
            <person name="McGuire P.E."/>
            <person name="Liu S."/>
            <person name="Long H."/>
            <person name="Ramasamy R.K."/>
            <person name="Rodriguez J.C."/>
            <person name="Van S.L."/>
            <person name="Yuan L."/>
            <person name="Wang Z."/>
            <person name="Xia Z."/>
            <person name="Xiao L."/>
            <person name="Anderson O.D."/>
            <person name="Ouyang S."/>
            <person name="Liang Y."/>
            <person name="Zimin A.V."/>
            <person name="Pertea G."/>
            <person name="Qi P."/>
            <person name="Bennetzen J.L."/>
            <person name="Dai X."/>
            <person name="Dawson M.W."/>
            <person name="Muller H.G."/>
            <person name="Kugler K."/>
            <person name="Rivarola-Duarte L."/>
            <person name="Spannagl M."/>
            <person name="Mayer K.F.X."/>
            <person name="Lu F.H."/>
            <person name="Bevan M.W."/>
            <person name="Leroy P."/>
            <person name="Li P."/>
            <person name="You F.M."/>
            <person name="Sun Q."/>
            <person name="Liu Z."/>
            <person name="Lyons E."/>
            <person name="Wicker T."/>
            <person name="Salzberg S.L."/>
            <person name="Devos K.M."/>
            <person name="Dvorak J."/>
        </authorList>
    </citation>
    <scope>NUCLEOTIDE SEQUENCE [LARGE SCALE GENOMIC DNA]</scope>
    <source>
        <strain evidence="1">cv. AL8/78</strain>
    </source>
</reference>
<dbReference type="Proteomes" id="UP000015105">
    <property type="component" value="Chromosome 7D"/>
</dbReference>
<reference evidence="1" key="4">
    <citation type="submission" date="2019-03" db="UniProtKB">
        <authorList>
            <consortium name="EnsemblPlants"/>
        </authorList>
    </citation>
    <scope>IDENTIFICATION</scope>
</reference>
<keyword evidence="2" id="KW-1185">Reference proteome</keyword>
<dbReference type="Gramene" id="AET7Gv20624500.19">
    <property type="protein sequence ID" value="AET7Gv20624500.19"/>
    <property type="gene ID" value="AET7Gv20624500"/>
</dbReference>
<evidence type="ECO:0000313" key="1">
    <source>
        <dbReference type="EnsemblPlants" id="AET7Gv20624500.19"/>
    </source>
</evidence>
<reference evidence="2" key="1">
    <citation type="journal article" date="2014" name="Science">
        <title>Ancient hybridizations among the ancestral genomes of bread wheat.</title>
        <authorList>
            <consortium name="International Wheat Genome Sequencing Consortium,"/>
            <person name="Marcussen T."/>
            <person name="Sandve S.R."/>
            <person name="Heier L."/>
            <person name="Spannagl M."/>
            <person name="Pfeifer M."/>
            <person name="Jakobsen K.S."/>
            <person name="Wulff B.B."/>
            <person name="Steuernagel B."/>
            <person name="Mayer K.F."/>
            <person name="Olsen O.A."/>
        </authorList>
    </citation>
    <scope>NUCLEOTIDE SEQUENCE [LARGE SCALE GENOMIC DNA]</scope>
    <source>
        <strain evidence="2">cv. AL8/78</strain>
    </source>
</reference>
<proteinExistence type="predicted"/>
<accession>A0A453RLJ0</accession>
<dbReference type="AlphaFoldDB" id="A0A453RLJ0"/>
<evidence type="ECO:0000313" key="2">
    <source>
        <dbReference type="Proteomes" id="UP000015105"/>
    </source>
</evidence>
<name>A0A453RLJ0_AEGTS</name>
<protein>
    <submittedName>
        <fullName evidence="1">Uncharacterized protein</fullName>
    </submittedName>
</protein>
<dbReference type="EnsemblPlants" id="AET7Gv20624500.19">
    <property type="protein sequence ID" value="AET7Gv20624500.19"/>
    <property type="gene ID" value="AET7Gv20624500"/>
</dbReference>